<keyword evidence="2 3" id="KW-0808">Transferase</keyword>
<dbReference type="Proteomes" id="UP000634136">
    <property type="component" value="Unassembled WGS sequence"/>
</dbReference>
<reference evidence="5" key="1">
    <citation type="submission" date="2020-09" db="EMBL/GenBank/DDBJ databases">
        <title>Genome-Enabled Discovery of Anthraquinone Biosynthesis in Senna tora.</title>
        <authorList>
            <person name="Kang S.-H."/>
            <person name="Pandey R.P."/>
            <person name="Lee C.-M."/>
            <person name="Sim J.-S."/>
            <person name="Jeong J.-T."/>
            <person name="Choi B.-S."/>
            <person name="Jung M."/>
            <person name="Ginzburg D."/>
            <person name="Zhao K."/>
            <person name="Won S.Y."/>
            <person name="Oh T.-J."/>
            <person name="Yu Y."/>
            <person name="Kim N.-H."/>
            <person name="Lee O.R."/>
            <person name="Lee T.-H."/>
            <person name="Bashyal P."/>
            <person name="Kim T.-S."/>
            <person name="Lee W.-H."/>
            <person name="Kawkins C."/>
            <person name="Kim C.-K."/>
            <person name="Kim J.S."/>
            <person name="Ahn B.O."/>
            <person name="Rhee S.Y."/>
            <person name="Sohng J.K."/>
        </authorList>
    </citation>
    <scope>NUCLEOTIDE SEQUENCE</scope>
    <source>
        <tissue evidence="5">Leaf</tissue>
    </source>
</reference>
<evidence type="ECO:0000256" key="4">
    <source>
        <dbReference type="RuleBase" id="RU362057"/>
    </source>
</evidence>
<dbReference type="InterPro" id="IPR035595">
    <property type="entry name" value="UDP_glycos_trans_CS"/>
</dbReference>
<dbReference type="AlphaFoldDB" id="A0A835CN30"/>
<accession>A0A835CN30</accession>
<dbReference type="SUPFAM" id="SSF53756">
    <property type="entry name" value="UDP-Glycosyltransferase/glycogen phosphorylase"/>
    <property type="match status" value="1"/>
</dbReference>
<dbReference type="FunFam" id="3.40.50.2000:FF:000019">
    <property type="entry name" value="Glycosyltransferase"/>
    <property type="match status" value="1"/>
</dbReference>
<protein>
    <recommendedName>
        <fullName evidence="4">Glycosyltransferase</fullName>
        <ecNumber evidence="4">2.4.1.-</ecNumber>
    </recommendedName>
</protein>
<dbReference type="OrthoDB" id="5835829at2759"/>
<dbReference type="PANTHER" id="PTHR11926:SF1545">
    <property type="entry name" value="GLYCOSYLTRANSFERASE"/>
    <property type="match status" value="1"/>
</dbReference>
<dbReference type="GO" id="GO:0080044">
    <property type="term" value="F:quercetin 7-O-glucosyltransferase activity"/>
    <property type="evidence" value="ECO:0007669"/>
    <property type="project" value="TreeGrafter"/>
</dbReference>
<dbReference type="Pfam" id="PF00201">
    <property type="entry name" value="UDPGT"/>
    <property type="match status" value="1"/>
</dbReference>
<dbReference type="PANTHER" id="PTHR11926">
    <property type="entry name" value="GLUCOSYL/GLUCURONOSYL TRANSFERASES"/>
    <property type="match status" value="1"/>
</dbReference>
<dbReference type="GO" id="GO:0080043">
    <property type="term" value="F:quercetin 3-O-glucosyltransferase activity"/>
    <property type="evidence" value="ECO:0007669"/>
    <property type="project" value="TreeGrafter"/>
</dbReference>
<keyword evidence="6" id="KW-1185">Reference proteome</keyword>
<comment type="caution">
    <text evidence="5">The sequence shown here is derived from an EMBL/GenBank/DDBJ whole genome shotgun (WGS) entry which is preliminary data.</text>
</comment>
<dbReference type="Gene3D" id="3.40.50.2000">
    <property type="entry name" value="Glycogen Phosphorylase B"/>
    <property type="match status" value="2"/>
</dbReference>
<keyword evidence="3" id="KW-0328">Glycosyltransferase</keyword>
<evidence type="ECO:0000256" key="1">
    <source>
        <dbReference type="ARBA" id="ARBA00009995"/>
    </source>
</evidence>
<dbReference type="EC" id="2.4.1.-" evidence="4"/>
<name>A0A835CN30_9FABA</name>
<dbReference type="PROSITE" id="PS00375">
    <property type="entry name" value="UDPGT"/>
    <property type="match status" value="1"/>
</dbReference>
<sequence length="460" mass="52214">MENKFTAKRPHCVVLAYPAQGHINPLLEFSKLLQHKGIKVTFVTTRSFCKNLHKQLPHSIPLETISDGYDNGGIKEADSPKAYYERFREVGTQDLCELIHNHKLGDDEVDCVVYDSFLIWVLDVAKRFGIVGVSFLTQNVGVNSIYYHVNKGMLKVPLLEKEEIWLPGLPSLAPCEMPSFLYEYGYELDVLDVVVGQFSNIENADWILCNTFYELHQEVADCMTKILPKLRTIGPTILYKSLNINNGIEDEQDYGFAQFKSEECTKWLDDQPKGSVVFVSFGTMVALDEEQIEEIAYGLRDSGSPYLWVVRDSEQYKLPKDFAKKSEKGMVVSWCHQIKVLSHEAIGCFVTHCGWNSTMEALSLGVPLIAVPQWSDQTTNAKFIEDVWKNGVRAPIDEKRNVRGEALKKSIWEMMNSEKGREIKNNAIKWRNLAVMAVHKGGSSENNIEEFVDNLVGLKS</sequence>
<proteinExistence type="inferred from homology"/>
<evidence type="ECO:0000313" key="6">
    <source>
        <dbReference type="Proteomes" id="UP000634136"/>
    </source>
</evidence>
<evidence type="ECO:0000256" key="3">
    <source>
        <dbReference type="RuleBase" id="RU003718"/>
    </source>
</evidence>
<dbReference type="InterPro" id="IPR002213">
    <property type="entry name" value="UDP_glucos_trans"/>
</dbReference>
<dbReference type="EMBL" id="JAAIUW010000001">
    <property type="protein sequence ID" value="KAF7845117.1"/>
    <property type="molecule type" value="Genomic_DNA"/>
</dbReference>
<evidence type="ECO:0000256" key="2">
    <source>
        <dbReference type="ARBA" id="ARBA00022679"/>
    </source>
</evidence>
<gene>
    <name evidence="5" type="ORF">G2W53_002022</name>
</gene>
<organism evidence="5 6">
    <name type="scientific">Senna tora</name>
    <dbReference type="NCBI Taxonomy" id="362788"/>
    <lineage>
        <taxon>Eukaryota</taxon>
        <taxon>Viridiplantae</taxon>
        <taxon>Streptophyta</taxon>
        <taxon>Embryophyta</taxon>
        <taxon>Tracheophyta</taxon>
        <taxon>Spermatophyta</taxon>
        <taxon>Magnoliopsida</taxon>
        <taxon>eudicotyledons</taxon>
        <taxon>Gunneridae</taxon>
        <taxon>Pentapetalae</taxon>
        <taxon>rosids</taxon>
        <taxon>fabids</taxon>
        <taxon>Fabales</taxon>
        <taxon>Fabaceae</taxon>
        <taxon>Caesalpinioideae</taxon>
        <taxon>Cassia clade</taxon>
        <taxon>Senna</taxon>
    </lineage>
</organism>
<dbReference type="CDD" id="cd03784">
    <property type="entry name" value="GT1_Gtf-like"/>
    <property type="match status" value="1"/>
</dbReference>
<evidence type="ECO:0000313" key="5">
    <source>
        <dbReference type="EMBL" id="KAF7845117.1"/>
    </source>
</evidence>
<comment type="similarity">
    <text evidence="1 3">Belongs to the UDP-glycosyltransferase family.</text>
</comment>